<dbReference type="EMBL" id="JABANO010032899">
    <property type="protein sequence ID" value="KAF4707803.1"/>
    <property type="molecule type" value="Genomic_DNA"/>
</dbReference>
<dbReference type="Proteomes" id="UP000553632">
    <property type="component" value="Unassembled WGS sequence"/>
</dbReference>
<evidence type="ECO:0000313" key="1">
    <source>
        <dbReference type="EMBL" id="KAF4707803.1"/>
    </source>
</evidence>
<accession>A0A7J6QHM3</accession>
<feature type="non-terminal residue" evidence="1">
    <location>
        <position position="1"/>
    </location>
</feature>
<reference evidence="1 2" key="1">
    <citation type="submission" date="2020-04" db="EMBL/GenBank/DDBJ databases">
        <title>Perkinsus olseni comparative genomics.</title>
        <authorList>
            <person name="Bogema D.R."/>
        </authorList>
    </citation>
    <scope>NUCLEOTIDE SEQUENCE [LARGE SCALE GENOMIC DNA]</scope>
    <source>
        <strain evidence="1 2">ATCC PRA-207</strain>
    </source>
</reference>
<proteinExistence type="predicted"/>
<dbReference type="AlphaFoldDB" id="A0A7J6QHM3"/>
<organism evidence="1 2">
    <name type="scientific">Perkinsus olseni</name>
    <name type="common">Perkinsus atlanticus</name>
    <dbReference type="NCBI Taxonomy" id="32597"/>
    <lineage>
        <taxon>Eukaryota</taxon>
        <taxon>Sar</taxon>
        <taxon>Alveolata</taxon>
        <taxon>Perkinsozoa</taxon>
        <taxon>Perkinsea</taxon>
        <taxon>Perkinsida</taxon>
        <taxon>Perkinsidae</taxon>
        <taxon>Perkinsus</taxon>
    </lineage>
</organism>
<keyword evidence="2" id="KW-1185">Reference proteome</keyword>
<comment type="caution">
    <text evidence="1">The sequence shown here is derived from an EMBL/GenBank/DDBJ whole genome shotgun (WGS) entry which is preliminary data.</text>
</comment>
<gene>
    <name evidence="1" type="ORF">FOZ63_030706</name>
</gene>
<protein>
    <submittedName>
        <fullName evidence="1">Uncharacterized protein</fullName>
    </submittedName>
</protein>
<name>A0A7J6QHM3_PEROL</name>
<sequence length="106" mass="11561">MLQQYPSRQHGTPAPRLLARSPEAAVETLVSDLAYELLLASLGCTSITVLTSGGKLTITGDPSQPMAADRVMRLPVLAYLPRLCSRFTLTLALWNNDLTGYKLMLN</sequence>
<evidence type="ECO:0000313" key="2">
    <source>
        <dbReference type="Proteomes" id="UP000553632"/>
    </source>
</evidence>